<dbReference type="STRING" id="235985.SAMN05414137_1239"/>
<dbReference type="RefSeq" id="WP_042457641.1">
    <property type="nucleotide sequence ID" value="NZ_BBPN01000048.1"/>
</dbReference>
<evidence type="ECO:0000313" key="2">
    <source>
        <dbReference type="EMBL" id="SEM29551.1"/>
    </source>
</evidence>
<dbReference type="Proteomes" id="UP000183015">
    <property type="component" value="Unassembled WGS sequence"/>
</dbReference>
<feature type="transmembrane region" description="Helical" evidence="1">
    <location>
        <begin position="64"/>
        <end position="88"/>
    </location>
</feature>
<sequence>MNDDSSHQPTATDLVDFPLPAYLRPLLPHTMLKGWLMPLVFVLLAVGFWGYSSSHLDPTPGRQLFEAFCFAFVAVVFAVGRLWIGWWVKHRKAAK</sequence>
<reference evidence="3" key="1">
    <citation type="submission" date="2016-10" db="EMBL/GenBank/DDBJ databases">
        <authorList>
            <person name="Varghese N."/>
        </authorList>
    </citation>
    <scope>NUCLEOTIDE SEQUENCE [LARGE SCALE GENOMIC DNA]</scope>
    <source>
        <strain evidence="3">DSM 45096 / BCRC 16803 / CGMCC 4.1857 / CIP 109030 / JCM 12277 / KCTC 19219 / NBRC 100920 / 33214</strain>
    </source>
</reference>
<proteinExistence type="predicted"/>
<organism evidence="2 3">
    <name type="scientific">Streptacidiphilus jiangxiensis</name>
    <dbReference type="NCBI Taxonomy" id="235985"/>
    <lineage>
        <taxon>Bacteria</taxon>
        <taxon>Bacillati</taxon>
        <taxon>Actinomycetota</taxon>
        <taxon>Actinomycetes</taxon>
        <taxon>Kitasatosporales</taxon>
        <taxon>Streptomycetaceae</taxon>
        <taxon>Streptacidiphilus</taxon>
    </lineage>
</organism>
<name>A0A1H7X790_STRJI</name>
<keyword evidence="1" id="KW-1133">Transmembrane helix</keyword>
<keyword evidence="3" id="KW-1185">Reference proteome</keyword>
<dbReference type="EMBL" id="FOAZ01000023">
    <property type="protein sequence ID" value="SEM29551.1"/>
    <property type="molecule type" value="Genomic_DNA"/>
</dbReference>
<accession>A0A1H7X790</accession>
<protein>
    <submittedName>
        <fullName evidence="2">Uncharacterized protein</fullName>
    </submittedName>
</protein>
<dbReference type="OrthoDB" id="10000133at2"/>
<keyword evidence="1" id="KW-0472">Membrane</keyword>
<gene>
    <name evidence="2" type="ORF">SAMN05414137_1239</name>
</gene>
<keyword evidence="1" id="KW-0812">Transmembrane</keyword>
<evidence type="ECO:0000256" key="1">
    <source>
        <dbReference type="SAM" id="Phobius"/>
    </source>
</evidence>
<evidence type="ECO:0000313" key="3">
    <source>
        <dbReference type="Proteomes" id="UP000183015"/>
    </source>
</evidence>
<feature type="transmembrane region" description="Helical" evidence="1">
    <location>
        <begin position="34"/>
        <end position="52"/>
    </location>
</feature>
<dbReference type="AlphaFoldDB" id="A0A1H7X790"/>
<dbReference type="eggNOG" id="ENOG5031NQ1">
    <property type="taxonomic scope" value="Bacteria"/>
</dbReference>